<keyword evidence="4" id="KW-1185">Reference proteome</keyword>
<reference evidence="3" key="2">
    <citation type="journal article" date="2022" name="BMC Genomics">
        <title>Comparative genome analysis of mycobacteria focusing on tRNA and non-coding RNA.</title>
        <authorList>
            <person name="Behra P.R.K."/>
            <person name="Pettersson B.M.F."/>
            <person name="Ramesh M."/>
            <person name="Das S."/>
            <person name="Dasgupta S."/>
            <person name="Kirsebom L.A."/>
        </authorList>
    </citation>
    <scope>NUCLEOTIDE SEQUENCE</scope>
    <source>
        <strain evidence="3">DSM 44615</strain>
    </source>
</reference>
<reference evidence="3" key="1">
    <citation type="submission" date="2020-07" db="EMBL/GenBank/DDBJ databases">
        <authorList>
            <person name="Pettersson B.M.F."/>
            <person name="Behra P.R.K."/>
            <person name="Ramesh M."/>
            <person name="Das S."/>
            <person name="Dasgupta S."/>
            <person name="Kirsebom L.A."/>
        </authorList>
    </citation>
    <scope>NUCLEOTIDE SEQUENCE</scope>
    <source>
        <strain evidence="3">DSM 44615</strain>
    </source>
</reference>
<protein>
    <recommendedName>
        <fullName evidence="5">Collagen-like protein</fullName>
    </recommendedName>
</protein>
<proteinExistence type="predicted"/>
<comment type="caution">
    <text evidence="3">The sequence shown here is derived from an EMBL/GenBank/DDBJ whole genome shotgun (WGS) entry which is preliminary data.</text>
</comment>
<name>A0A9X2YNY9_9MYCO</name>
<dbReference type="AlphaFoldDB" id="A0A9X2YNY9"/>
<organism evidence="3 4">
    <name type="scientific">[Mycobacterium] manitobense</name>
    <dbReference type="NCBI Taxonomy" id="190147"/>
    <lineage>
        <taxon>Bacteria</taxon>
        <taxon>Bacillati</taxon>
        <taxon>Actinomycetota</taxon>
        <taxon>Actinomycetes</taxon>
        <taxon>Mycobacteriales</taxon>
        <taxon>Mycobacteriaceae</taxon>
        <taxon>Mycolicibacterium</taxon>
    </lineage>
</organism>
<keyword evidence="2" id="KW-0732">Signal</keyword>
<evidence type="ECO:0000313" key="4">
    <source>
        <dbReference type="Proteomes" id="UP001140293"/>
    </source>
</evidence>
<dbReference type="Proteomes" id="UP001140293">
    <property type="component" value="Unassembled WGS sequence"/>
</dbReference>
<feature type="region of interest" description="Disordered" evidence="1">
    <location>
        <begin position="68"/>
        <end position="87"/>
    </location>
</feature>
<evidence type="ECO:0000256" key="2">
    <source>
        <dbReference type="SAM" id="SignalP"/>
    </source>
</evidence>
<feature type="signal peptide" evidence="2">
    <location>
        <begin position="1"/>
        <end position="26"/>
    </location>
</feature>
<accession>A0A9X2YNY9</accession>
<evidence type="ECO:0000256" key="1">
    <source>
        <dbReference type="SAM" id="MobiDB-lite"/>
    </source>
</evidence>
<evidence type="ECO:0000313" key="3">
    <source>
        <dbReference type="EMBL" id="MCV7170771.1"/>
    </source>
</evidence>
<dbReference type="EMBL" id="JACKSJ010000098">
    <property type="protein sequence ID" value="MCV7170771.1"/>
    <property type="molecule type" value="Genomic_DNA"/>
</dbReference>
<feature type="non-terminal residue" evidence="3">
    <location>
        <position position="87"/>
    </location>
</feature>
<gene>
    <name evidence="3" type="ORF">H7I41_12690</name>
</gene>
<feature type="chain" id="PRO_5040953474" description="Collagen-like protein" evidence="2">
    <location>
        <begin position="27"/>
        <end position="87"/>
    </location>
</feature>
<evidence type="ECO:0008006" key="5">
    <source>
        <dbReference type="Google" id="ProtNLM"/>
    </source>
</evidence>
<sequence>MLTQLKMSLPVIVAGAAIAVAPVASATSMFPAGGPPGCYDPAGTGCAVAPAPAGVAGPQGAAGTIPGGPAGAAGAGTIPGGPAGAAG</sequence>